<dbReference type="STRING" id="1620.IV67_GL001239"/>
<comment type="caution">
    <text evidence="6">The sequence shown here is derived from an EMBL/GenBank/DDBJ whole genome shotgun (WGS) entry which is preliminary data.</text>
</comment>
<dbReference type="PANTHER" id="PTHR30126:SF40">
    <property type="entry name" value="HTH-TYPE TRANSCRIPTIONAL REGULATOR GLTR"/>
    <property type="match status" value="1"/>
</dbReference>
<evidence type="ECO:0000256" key="1">
    <source>
        <dbReference type="ARBA" id="ARBA00009437"/>
    </source>
</evidence>
<dbReference type="FunFam" id="1.10.10.10:FF:000001">
    <property type="entry name" value="LysR family transcriptional regulator"/>
    <property type="match status" value="1"/>
</dbReference>
<evidence type="ECO:0000256" key="2">
    <source>
        <dbReference type="ARBA" id="ARBA00023015"/>
    </source>
</evidence>
<dbReference type="GO" id="GO:0003700">
    <property type="term" value="F:DNA-binding transcription factor activity"/>
    <property type="evidence" value="ECO:0007669"/>
    <property type="project" value="InterPro"/>
</dbReference>
<proteinExistence type="inferred from homology"/>
<dbReference type="InterPro" id="IPR000847">
    <property type="entry name" value="LysR_HTH_N"/>
</dbReference>
<organism evidence="6 7">
    <name type="scientific">Weissella minor</name>
    <dbReference type="NCBI Taxonomy" id="1620"/>
    <lineage>
        <taxon>Bacteria</taxon>
        <taxon>Bacillati</taxon>
        <taxon>Bacillota</taxon>
        <taxon>Bacilli</taxon>
        <taxon>Lactobacillales</taxon>
        <taxon>Lactobacillaceae</taxon>
        <taxon>Weissella</taxon>
    </lineage>
</organism>
<evidence type="ECO:0000259" key="5">
    <source>
        <dbReference type="PROSITE" id="PS50931"/>
    </source>
</evidence>
<keyword evidence="7" id="KW-1185">Reference proteome</keyword>
<keyword evidence="4" id="KW-0804">Transcription</keyword>
<dbReference type="PATRIC" id="fig|1620.3.peg.1253"/>
<sequence length="273" mass="31097">MFNLLQTFIAVYETRSFTQAANQLFISQPTVTTHIQKLENELQTQLFVRQGKQVIPTAMAQQFYPQAQSIQSEWLNTKRALTQVAKQNVRVVIGVSHSSATTLLPQILLSLADLLKNVDLSVRMLNSEQVFDGIQNHHIHIGIIEKPLSDQNISSFPLASDQLVHAGDFTSSTWLIRETGSGIYHFTHEYLELNHIHPQQLIEMDNNDIIVAQLKTGLGQSIISSRFIDESIPYETLGPEFNREFYMVNHVNETEPVVLQLIDYVKKHVDTFK</sequence>
<dbReference type="InterPro" id="IPR036390">
    <property type="entry name" value="WH_DNA-bd_sf"/>
</dbReference>
<dbReference type="Proteomes" id="UP000051673">
    <property type="component" value="Unassembled WGS sequence"/>
</dbReference>
<evidence type="ECO:0000313" key="6">
    <source>
        <dbReference type="EMBL" id="KRN76188.1"/>
    </source>
</evidence>
<dbReference type="GO" id="GO:0000976">
    <property type="term" value="F:transcription cis-regulatory region binding"/>
    <property type="evidence" value="ECO:0007669"/>
    <property type="project" value="TreeGrafter"/>
</dbReference>
<evidence type="ECO:0000313" key="7">
    <source>
        <dbReference type="Proteomes" id="UP000051673"/>
    </source>
</evidence>
<dbReference type="PRINTS" id="PR00039">
    <property type="entry name" value="HTHLYSR"/>
</dbReference>
<dbReference type="InterPro" id="IPR036388">
    <property type="entry name" value="WH-like_DNA-bd_sf"/>
</dbReference>
<keyword evidence="2" id="KW-0805">Transcription regulation</keyword>
<keyword evidence="3" id="KW-0238">DNA-binding</keyword>
<reference evidence="6 7" key="1">
    <citation type="journal article" date="2015" name="Genome Announc.">
        <title>Expanding the biotechnology potential of lactobacilli through comparative genomics of 213 strains and associated genera.</title>
        <authorList>
            <person name="Sun Z."/>
            <person name="Harris H.M."/>
            <person name="McCann A."/>
            <person name="Guo C."/>
            <person name="Argimon S."/>
            <person name="Zhang W."/>
            <person name="Yang X."/>
            <person name="Jeffery I.B."/>
            <person name="Cooney J.C."/>
            <person name="Kagawa T.F."/>
            <person name="Liu W."/>
            <person name="Song Y."/>
            <person name="Salvetti E."/>
            <person name="Wrobel A."/>
            <person name="Rasinkangas P."/>
            <person name="Parkhill J."/>
            <person name="Rea M.C."/>
            <person name="O'Sullivan O."/>
            <person name="Ritari J."/>
            <person name="Douillard F.P."/>
            <person name="Paul Ross R."/>
            <person name="Yang R."/>
            <person name="Briner A.E."/>
            <person name="Felis G.E."/>
            <person name="de Vos W.M."/>
            <person name="Barrangou R."/>
            <person name="Klaenhammer T.R."/>
            <person name="Caufield P.W."/>
            <person name="Cui Y."/>
            <person name="Zhang H."/>
            <person name="O'Toole P.W."/>
        </authorList>
    </citation>
    <scope>NUCLEOTIDE SEQUENCE [LARGE SCALE GENOMIC DNA]</scope>
    <source>
        <strain evidence="6 7">DSM 20014</strain>
    </source>
</reference>
<dbReference type="EMBL" id="JQCD01000031">
    <property type="protein sequence ID" value="KRN76188.1"/>
    <property type="molecule type" value="Genomic_DNA"/>
</dbReference>
<evidence type="ECO:0000256" key="3">
    <source>
        <dbReference type="ARBA" id="ARBA00023125"/>
    </source>
</evidence>
<dbReference type="SUPFAM" id="SSF53850">
    <property type="entry name" value="Periplasmic binding protein-like II"/>
    <property type="match status" value="1"/>
</dbReference>
<comment type="similarity">
    <text evidence="1">Belongs to the LysR transcriptional regulatory family.</text>
</comment>
<protein>
    <submittedName>
        <fullName evidence="6">LysR family transcriptional regulator</fullName>
    </submittedName>
</protein>
<gene>
    <name evidence="6" type="ORF">IV67_GL001239</name>
</gene>
<name>A0A0R2JMX7_9LACO</name>
<dbReference type="PROSITE" id="PS50931">
    <property type="entry name" value="HTH_LYSR"/>
    <property type="match status" value="1"/>
</dbReference>
<dbReference type="Pfam" id="PF00126">
    <property type="entry name" value="HTH_1"/>
    <property type="match status" value="1"/>
</dbReference>
<dbReference type="Gene3D" id="1.10.10.10">
    <property type="entry name" value="Winged helix-like DNA-binding domain superfamily/Winged helix DNA-binding domain"/>
    <property type="match status" value="1"/>
</dbReference>
<dbReference type="Pfam" id="PF03466">
    <property type="entry name" value="LysR_substrate"/>
    <property type="match status" value="1"/>
</dbReference>
<feature type="domain" description="HTH lysR-type" evidence="5">
    <location>
        <begin position="1"/>
        <end position="57"/>
    </location>
</feature>
<dbReference type="RefSeq" id="WP_057789095.1">
    <property type="nucleotide sequence ID" value="NZ_JQCD01000031.1"/>
</dbReference>
<evidence type="ECO:0000256" key="4">
    <source>
        <dbReference type="ARBA" id="ARBA00023163"/>
    </source>
</evidence>
<dbReference type="Gene3D" id="3.40.190.290">
    <property type="match status" value="1"/>
</dbReference>
<dbReference type="PANTHER" id="PTHR30126">
    <property type="entry name" value="HTH-TYPE TRANSCRIPTIONAL REGULATOR"/>
    <property type="match status" value="1"/>
</dbReference>
<accession>A0A0R2JMX7</accession>
<dbReference type="SUPFAM" id="SSF46785">
    <property type="entry name" value="Winged helix' DNA-binding domain"/>
    <property type="match status" value="1"/>
</dbReference>
<dbReference type="AlphaFoldDB" id="A0A0R2JMX7"/>
<dbReference type="InterPro" id="IPR005119">
    <property type="entry name" value="LysR_subst-bd"/>
</dbReference>